<keyword evidence="2" id="KW-0808">Transferase</keyword>
<sequence length="642" mass="73228">MFVVKRLDHNPILIPDRDHYWEAFATFNMSVVQKDDTLYGVYRAISAVDRLRTPQQISTIGIGQSKDGVHFEERSSFIVPLEEWEKYGCEDPRITFFEGKYYIFYTALSTYPFEASGIRVAVAVSEDLQKIKERHLVTPFNAKAMTLFPERVDGKITVVVSVDTDNPPAKIALAQFDKIEELWNLEFWNQWYANIDQHIIDLKRFPYDHIEVGAPPIKTENGWLLLYSHIQNYFPAPSNLDRIFGIEAILLDLKNPFKIIGRTKGPLLVPAEACELFGHVPDVIFPSGAILKGDTLYIYYGGADTTTCMAYVNLVDLISTMRPETSSQWHFQRFSKNPIIEPKKEHSWEAKATFNPAVLRIQDTTHILYRTLSDDNTSYLGYASSKDGMNITERLSEPVYSPREDFESKKVSGANSGCEDPRLTKIDKNIYMCYTAFDGIGPPRVAITFITEKDFLQKNWKWEKPILITPAGFDDKDTCIFPEKINGQYFILHRMENEICGDYLHSLDFKTEIIDKCIRIMGPRTNTWDSDKVGITAPPIKTKYGWLLLYHGVSKSHSTYRIGAVLLDLEDPAIVLARTTDPIFEPEEMYEKVGIVNNVVFPCGMIEQDGLLYIYYGGADTVVGVATIELNILLKALTRNLL</sequence>
<accession>A0A2H0TC48</accession>
<dbReference type="Gene3D" id="2.115.10.20">
    <property type="entry name" value="Glycosyl hydrolase domain, family 43"/>
    <property type="match status" value="2"/>
</dbReference>
<comment type="caution">
    <text evidence="4">The sequence shown here is derived from an EMBL/GenBank/DDBJ whole genome shotgun (WGS) entry which is preliminary data.</text>
</comment>
<dbReference type="PANTHER" id="PTHR34106:SF5">
    <property type="entry name" value="GLYCOSIDASE"/>
    <property type="match status" value="1"/>
</dbReference>
<dbReference type="InterPro" id="IPR023296">
    <property type="entry name" value="Glyco_hydro_beta-prop_sf"/>
</dbReference>
<gene>
    <name evidence="4" type="ORF">COU49_00320</name>
</gene>
<evidence type="ECO:0000313" key="4">
    <source>
        <dbReference type="EMBL" id="PIR68588.1"/>
    </source>
</evidence>
<dbReference type="EMBL" id="PFCQ01000002">
    <property type="protein sequence ID" value="PIR68588.1"/>
    <property type="molecule type" value="Genomic_DNA"/>
</dbReference>
<comment type="similarity">
    <text evidence="3">Belongs to the glycosyl hydrolase 130 family.</text>
</comment>
<proteinExistence type="inferred from homology"/>
<evidence type="ECO:0008006" key="6">
    <source>
        <dbReference type="Google" id="ProtNLM"/>
    </source>
</evidence>
<dbReference type="Pfam" id="PF04041">
    <property type="entry name" value="Glyco_hydro_130"/>
    <property type="match status" value="2"/>
</dbReference>
<dbReference type="GO" id="GO:0016757">
    <property type="term" value="F:glycosyltransferase activity"/>
    <property type="evidence" value="ECO:0007669"/>
    <property type="project" value="UniProtKB-KW"/>
</dbReference>
<evidence type="ECO:0000256" key="2">
    <source>
        <dbReference type="ARBA" id="ARBA00022679"/>
    </source>
</evidence>
<keyword evidence="1" id="KW-0328">Glycosyltransferase</keyword>
<evidence type="ECO:0000256" key="1">
    <source>
        <dbReference type="ARBA" id="ARBA00022676"/>
    </source>
</evidence>
<dbReference type="AlphaFoldDB" id="A0A2H0TC48"/>
<reference evidence="5" key="1">
    <citation type="submission" date="2017-09" db="EMBL/GenBank/DDBJ databases">
        <title>Depth-based differentiation of microbial function through sediment-hosted aquifers and enrichment of novel symbionts in the deep terrestrial subsurface.</title>
        <authorList>
            <person name="Probst A.J."/>
            <person name="Ladd B."/>
            <person name="Jarett J.K."/>
            <person name="Geller-Mcgrath D.E."/>
            <person name="Sieber C.M.K."/>
            <person name="Emerson J.B."/>
            <person name="Anantharaman K."/>
            <person name="Thomas B.C."/>
            <person name="Malmstrom R."/>
            <person name="Stieglmeier M."/>
            <person name="Klingl A."/>
            <person name="Woyke T."/>
            <person name="Ryan C.M."/>
            <person name="Banfield J.F."/>
        </authorList>
    </citation>
    <scope>NUCLEOTIDE SEQUENCE [LARGE SCALE GENOMIC DNA]</scope>
</reference>
<dbReference type="Proteomes" id="UP000230094">
    <property type="component" value="Unassembled WGS sequence"/>
</dbReference>
<protein>
    <recommendedName>
        <fullName evidence="6">Glycosidase</fullName>
    </recommendedName>
</protein>
<organism evidence="4 5">
    <name type="scientific">Candidatus Nomurabacteria bacterium CG10_big_fil_rev_8_21_14_0_10_35_16</name>
    <dbReference type="NCBI Taxonomy" id="1974731"/>
    <lineage>
        <taxon>Bacteria</taxon>
        <taxon>Candidatus Nomuraibacteriota</taxon>
    </lineage>
</organism>
<evidence type="ECO:0000256" key="3">
    <source>
        <dbReference type="ARBA" id="ARBA00024356"/>
    </source>
</evidence>
<evidence type="ECO:0000313" key="5">
    <source>
        <dbReference type="Proteomes" id="UP000230094"/>
    </source>
</evidence>
<dbReference type="SUPFAM" id="SSF75005">
    <property type="entry name" value="Arabinanase/levansucrase/invertase"/>
    <property type="match status" value="2"/>
</dbReference>
<dbReference type="CDD" id="cd18614">
    <property type="entry name" value="GH130"/>
    <property type="match status" value="1"/>
</dbReference>
<dbReference type="PANTHER" id="PTHR34106">
    <property type="entry name" value="GLYCOSIDASE"/>
    <property type="match status" value="1"/>
</dbReference>
<dbReference type="CDD" id="cd18611">
    <property type="entry name" value="GH130"/>
    <property type="match status" value="1"/>
</dbReference>
<name>A0A2H0TC48_9BACT</name>
<dbReference type="InterPro" id="IPR007184">
    <property type="entry name" value="Mannoside_phosphorylase"/>
</dbReference>